<dbReference type="Gene3D" id="3.10.110.10">
    <property type="entry name" value="Ubiquitin Conjugating Enzyme"/>
    <property type="match status" value="1"/>
</dbReference>
<evidence type="ECO:0000256" key="1">
    <source>
        <dbReference type="ARBA" id="ARBA00022679"/>
    </source>
</evidence>
<dbReference type="EMBL" id="BGPR01001434">
    <property type="protein sequence ID" value="GBM53827.1"/>
    <property type="molecule type" value="Genomic_DNA"/>
</dbReference>
<evidence type="ECO:0000256" key="3">
    <source>
        <dbReference type="PROSITE-ProRule" id="PRU10133"/>
    </source>
</evidence>
<evidence type="ECO:0000313" key="6">
    <source>
        <dbReference type="EMBL" id="GBM53827.1"/>
    </source>
</evidence>
<evidence type="ECO:0000256" key="2">
    <source>
        <dbReference type="ARBA" id="ARBA00022786"/>
    </source>
</evidence>
<dbReference type="AlphaFoldDB" id="A0A4Y2GKY1"/>
<keyword evidence="4" id="KW-0547">Nucleotide-binding</keyword>
<comment type="caution">
    <text evidence="6">The sequence shown here is derived from an EMBL/GenBank/DDBJ whole genome shotgun (WGS) entry which is preliminary data.</text>
</comment>
<accession>A0A4Y2GKY1</accession>
<dbReference type="SMART" id="SM00212">
    <property type="entry name" value="UBCc"/>
    <property type="match status" value="1"/>
</dbReference>
<feature type="active site" description="Glycyl thioester intermediate" evidence="3">
    <location>
        <position position="85"/>
    </location>
</feature>
<keyword evidence="2 4" id="KW-0833">Ubl conjugation pathway</keyword>
<dbReference type="InterPro" id="IPR016135">
    <property type="entry name" value="UBQ-conjugating_enzyme/RWD"/>
</dbReference>
<dbReference type="SUPFAM" id="SSF54495">
    <property type="entry name" value="UBC-like"/>
    <property type="match status" value="1"/>
</dbReference>
<reference evidence="6 7" key="1">
    <citation type="journal article" date="2019" name="Sci. Rep.">
        <title>Orb-weaving spider Araneus ventricosus genome elucidates the spidroin gene catalogue.</title>
        <authorList>
            <person name="Kono N."/>
            <person name="Nakamura H."/>
            <person name="Ohtoshi R."/>
            <person name="Moran D.A.P."/>
            <person name="Shinohara A."/>
            <person name="Yoshida Y."/>
            <person name="Fujiwara M."/>
            <person name="Mori M."/>
            <person name="Tomita M."/>
            <person name="Arakawa K."/>
        </authorList>
    </citation>
    <scope>NUCLEOTIDE SEQUENCE [LARGE SCALE GENOMIC DNA]</scope>
</reference>
<dbReference type="InterPro" id="IPR000608">
    <property type="entry name" value="UBC"/>
</dbReference>
<evidence type="ECO:0000313" key="7">
    <source>
        <dbReference type="Proteomes" id="UP000499080"/>
    </source>
</evidence>
<keyword evidence="7" id="KW-1185">Reference proteome</keyword>
<gene>
    <name evidence="6" type="primary">eff_17</name>
    <name evidence="6" type="ORF">AVEN_24103_1</name>
</gene>
<dbReference type="OrthoDB" id="7851174at2759"/>
<dbReference type="PROSITE" id="PS00183">
    <property type="entry name" value="UBC_1"/>
    <property type="match status" value="1"/>
</dbReference>
<proteinExistence type="inferred from homology"/>
<comment type="similarity">
    <text evidence="4">Belongs to the ubiquitin-conjugating enzyme family.</text>
</comment>
<dbReference type="GO" id="GO:0016740">
    <property type="term" value="F:transferase activity"/>
    <property type="evidence" value="ECO:0007669"/>
    <property type="project" value="UniProtKB-KW"/>
</dbReference>
<sequence>MALKRLNIELQEMIRNPPAQCSAGQVGNDLFHWQAIIMGPKNSPYEGGVFDLDIRFPKTYPLKPPRVRFTTKVYHPNIDDRGAICLDILESKWSPALTVPKLLLSICSLLTDPYTYNSLVPELARLYKNHREKYNDVVRKWTKKYAM</sequence>
<evidence type="ECO:0000259" key="5">
    <source>
        <dbReference type="PROSITE" id="PS50127"/>
    </source>
</evidence>
<dbReference type="GO" id="GO:0005524">
    <property type="term" value="F:ATP binding"/>
    <property type="evidence" value="ECO:0007669"/>
    <property type="project" value="UniProtKB-UniRule"/>
</dbReference>
<name>A0A4Y2GKY1_ARAVE</name>
<dbReference type="InterPro" id="IPR023313">
    <property type="entry name" value="UBQ-conjugating_AS"/>
</dbReference>
<dbReference type="Pfam" id="PF00179">
    <property type="entry name" value="UQ_con"/>
    <property type="match status" value="1"/>
</dbReference>
<dbReference type="FunFam" id="3.10.110.10:FF:000002">
    <property type="entry name" value="Ubiquitin-conjugating enzyme E2 D3"/>
    <property type="match status" value="1"/>
</dbReference>
<dbReference type="Proteomes" id="UP000499080">
    <property type="component" value="Unassembled WGS sequence"/>
</dbReference>
<feature type="domain" description="UBC core" evidence="5">
    <location>
        <begin position="1"/>
        <end position="147"/>
    </location>
</feature>
<keyword evidence="4" id="KW-0067">ATP-binding</keyword>
<organism evidence="6 7">
    <name type="scientific">Araneus ventricosus</name>
    <name type="common">Orbweaver spider</name>
    <name type="synonym">Epeira ventricosa</name>
    <dbReference type="NCBI Taxonomy" id="182803"/>
    <lineage>
        <taxon>Eukaryota</taxon>
        <taxon>Metazoa</taxon>
        <taxon>Ecdysozoa</taxon>
        <taxon>Arthropoda</taxon>
        <taxon>Chelicerata</taxon>
        <taxon>Arachnida</taxon>
        <taxon>Araneae</taxon>
        <taxon>Araneomorphae</taxon>
        <taxon>Entelegynae</taxon>
        <taxon>Araneoidea</taxon>
        <taxon>Araneidae</taxon>
        <taxon>Araneus</taxon>
    </lineage>
</organism>
<keyword evidence="1" id="KW-0808">Transferase</keyword>
<evidence type="ECO:0000256" key="4">
    <source>
        <dbReference type="RuleBase" id="RU362109"/>
    </source>
</evidence>
<protein>
    <submittedName>
        <fullName evidence="6">Ubiquitin-conjugating enzyme E2</fullName>
    </submittedName>
</protein>
<dbReference type="PANTHER" id="PTHR24068">
    <property type="entry name" value="UBIQUITIN-CONJUGATING ENZYME E2"/>
    <property type="match status" value="1"/>
</dbReference>
<dbReference type="PROSITE" id="PS50127">
    <property type="entry name" value="UBC_2"/>
    <property type="match status" value="1"/>
</dbReference>